<evidence type="ECO:0000313" key="16">
    <source>
        <dbReference type="Proteomes" id="UP000198406"/>
    </source>
</evidence>
<dbReference type="InterPro" id="IPR009080">
    <property type="entry name" value="tRNAsynth_Ia_anticodon-bd"/>
</dbReference>
<dbReference type="PRINTS" id="PR00983">
    <property type="entry name" value="TRNASYNTHCYS"/>
</dbReference>
<dbReference type="InterPro" id="IPR015803">
    <property type="entry name" value="Cys-tRNA-ligase"/>
</dbReference>
<feature type="signal peptide" evidence="13">
    <location>
        <begin position="1"/>
        <end position="23"/>
    </location>
</feature>
<dbReference type="GO" id="GO:0006423">
    <property type="term" value="P:cysteinyl-tRNA aminoacylation"/>
    <property type="evidence" value="ECO:0007669"/>
    <property type="project" value="InterPro"/>
</dbReference>
<dbReference type="HAMAP" id="MF_00041">
    <property type="entry name" value="Cys_tRNA_synth"/>
    <property type="match status" value="1"/>
</dbReference>
<dbReference type="GO" id="GO:0046872">
    <property type="term" value="F:metal ion binding"/>
    <property type="evidence" value="ECO:0007669"/>
    <property type="project" value="UniProtKB-KW"/>
</dbReference>
<protein>
    <recommendedName>
        <fullName evidence="3">cysteine--tRNA ligase</fullName>
        <ecNumber evidence="3">6.1.1.16</ecNumber>
    </recommendedName>
    <alternativeName>
        <fullName evidence="11">Cysteinyl-tRNA synthetase</fullName>
    </alternativeName>
</protein>
<keyword evidence="5" id="KW-0479">Metal-binding</keyword>
<keyword evidence="10 15" id="KW-0030">Aminoacyl-tRNA synthetase</keyword>
<evidence type="ECO:0000256" key="8">
    <source>
        <dbReference type="ARBA" id="ARBA00022840"/>
    </source>
</evidence>
<proteinExistence type="inferred from homology"/>
<dbReference type="GO" id="GO:0004817">
    <property type="term" value="F:cysteine-tRNA ligase activity"/>
    <property type="evidence" value="ECO:0007669"/>
    <property type="project" value="UniProtKB-EC"/>
</dbReference>
<feature type="compositionally biased region" description="Acidic residues" evidence="12">
    <location>
        <begin position="197"/>
        <end position="211"/>
    </location>
</feature>
<gene>
    <name evidence="15" type="ORF">FisN_15Lh022</name>
</gene>
<evidence type="ECO:0000256" key="5">
    <source>
        <dbReference type="ARBA" id="ARBA00022723"/>
    </source>
</evidence>
<dbReference type="SMART" id="SM00840">
    <property type="entry name" value="DALR_2"/>
    <property type="match status" value="1"/>
</dbReference>
<dbReference type="InterPro" id="IPR024909">
    <property type="entry name" value="Cys-tRNA/MSH_ligase"/>
</dbReference>
<feature type="chain" id="PRO_5013300892" description="cysteine--tRNA ligase" evidence="13">
    <location>
        <begin position="24"/>
        <end position="539"/>
    </location>
</feature>
<comment type="caution">
    <text evidence="15">The sequence shown here is derived from an EMBL/GenBank/DDBJ whole genome shotgun (WGS) entry which is preliminary data.</text>
</comment>
<evidence type="ECO:0000256" key="2">
    <source>
        <dbReference type="ARBA" id="ARBA00005594"/>
    </source>
</evidence>
<dbReference type="Pfam" id="PF01406">
    <property type="entry name" value="tRNA-synt_1e"/>
    <property type="match status" value="1"/>
</dbReference>
<dbReference type="EMBL" id="BDSP01000229">
    <property type="protein sequence ID" value="GAX25654.1"/>
    <property type="molecule type" value="Genomic_DNA"/>
</dbReference>
<evidence type="ECO:0000256" key="7">
    <source>
        <dbReference type="ARBA" id="ARBA00022833"/>
    </source>
</evidence>
<keyword evidence="7" id="KW-0862">Zinc</keyword>
<dbReference type="Gene3D" id="3.40.50.620">
    <property type="entry name" value="HUPs"/>
    <property type="match status" value="1"/>
</dbReference>
<feature type="region of interest" description="Disordered" evidence="12">
    <location>
        <begin position="187"/>
        <end position="215"/>
    </location>
</feature>
<dbReference type="NCBIfam" id="TIGR00435">
    <property type="entry name" value="cysS"/>
    <property type="match status" value="1"/>
</dbReference>
<keyword evidence="4 15" id="KW-0436">Ligase</keyword>
<evidence type="ECO:0000256" key="4">
    <source>
        <dbReference type="ARBA" id="ARBA00022598"/>
    </source>
</evidence>
<evidence type="ECO:0000256" key="3">
    <source>
        <dbReference type="ARBA" id="ARBA00012832"/>
    </source>
</evidence>
<dbReference type="InterPro" id="IPR032678">
    <property type="entry name" value="tRNA-synt_1_cat_dom"/>
</dbReference>
<keyword evidence="16" id="KW-1185">Reference proteome</keyword>
<evidence type="ECO:0000256" key="9">
    <source>
        <dbReference type="ARBA" id="ARBA00022917"/>
    </source>
</evidence>
<evidence type="ECO:0000256" key="12">
    <source>
        <dbReference type="SAM" id="MobiDB-lite"/>
    </source>
</evidence>
<comment type="similarity">
    <text evidence="2">Belongs to the class-I aminoacyl-tRNA synthetase family.</text>
</comment>
<evidence type="ECO:0000256" key="1">
    <source>
        <dbReference type="ARBA" id="ARBA00001947"/>
    </source>
</evidence>
<evidence type="ECO:0000256" key="11">
    <source>
        <dbReference type="ARBA" id="ARBA00031499"/>
    </source>
</evidence>
<keyword evidence="13" id="KW-0732">Signal</keyword>
<organism evidence="15 16">
    <name type="scientific">Fistulifera solaris</name>
    <name type="common">Oleaginous diatom</name>
    <dbReference type="NCBI Taxonomy" id="1519565"/>
    <lineage>
        <taxon>Eukaryota</taxon>
        <taxon>Sar</taxon>
        <taxon>Stramenopiles</taxon>
        <taxon>Ochrophyta</taxon>
        <taxon>Bacillariophyta</taxon>
        <taxon>Bacillariophyceae</taxon>
        <taxon>Bacillariophycidae</taxon>
        <taxon>Naviculales</taxon>
        <taxon>Naviculaceae</taxon>
        <taxon>Fistulifera</taxon>
    </lineage>
</organism>
<evidence type="ECO:0000256" key="13">
    <source>
        <dbReference type="SAM" id="SignalP"/>
    </source>
</evidence>
<dbReference type="Pfam" id="PF23493">
    <property type="entry name" value="CysS_C"/>
    <property type="match status" value="1"/>
</dbReference>
<dbReference type="Pfam" id="PF09190">
    <property type="entry name" value="DALR_2"/>
    <property type="match status" value="1"/>
</dbReference>
<dbReference type="Gene3D" id="1.20.120.1910">
    <property type="entry name" value="Cysteine-tRNA ligase, C-terminal anti-codon recognition domain"/>
    <property type="match status" value="1"/>
</dbReference>
<dbReference type="InParanoid" id="A0A1Z5KH55"/>
<comment type="cofactor">
    <cofactor evidence="1">
        <name>Zn(2+)</name>
        <dbReference type="ChEBI" id="CHEBI:29105"/>
    </cofactor>
</comment>
<dbReference type="InterPro" id="IPR015273">
    <property type="entry name" value="Cys-tRNA-synt_Ia_DALR"/>
</dbReference>
<sequence length="539" mass="61848">MRFHGFFSFLILLCLSRPLSIQAWSITPTSRPVLQFYNSETRAKQPLTKDPAKDTITMYTCGPTVYDSAHLGNFRAFLTYDVMKRVLQYFGYKVEHVCNLTDVDDKIIKKANEMNAKDAKEITLMYEQRFLRDLDRLNIVRATHYPRATDHIPEMMQLITNLQQNGLAYETKDGSWYFRTRAQPKYGQRLVQKNQGDDDDTTVINNSDDDNNTDKEHPADFCLWKAFKEGVDRDDLAWSSTMISRGRPGWHLECSAMSRKFFPHTLDFHGGGHDLKFPHHENEIAQSEGAFPDTLPFCNCWFHNGFVTISEQDTKMSKSLGNFLTLESACPTPLQVRSYRYLVVTSQYRQDLKFTTESMQASSRALKRMDKVWSTLQSYCETEVGITDYKDVDARVQAQWENFETAIADDLSMPRATACLFALIKLAEQELKSLPHMELDEPKKHLLQSIALVMRKMDQVLGVFYTVPEDDSASNGDDQAACHDGNTIPERVQHLVEQRKQAKQNKDYARADQLRQEILECGFVLQDGAQGVTVMPVQA</sequence>
<dbReference type="InterPro" id="IPR056411">
    <property type="entry name" value="CysS_C"/>
</dbReference>
<keyword evidence="9" id="KW-0648">Protein biosynthesis</keyword>
<dbReference type="InterPro" id="IPR014729">
    <property type="entry name" value="Rossmann-like_a/b/a_fold"/>
</dbReference>
<evidence type="ECO:0000259" key="14">
    <source>
        <dbReference type="SMART" id="SM00840"/>
    </source>
</evidence>
<evidence type="ECO:0000313" key="15">
    <source>
        <dbReference type="EMBL" id="GAX25654.1"/>
    </source>
</evidence>
<dbReference type="SUPFAM" id="SSF52374">
    <property type="entry name" value="Nucleotidylyl transferase"/>
    <property type="match status" value="1"/>
</dbReference>
<dbReference type="Proteomes" id="UP000198406">
    <property type="component" value="Unassembled WGS sequence"/>
</dbReference>
<dbReference type="PANTHER" id="PTHR10890">
    <property type="entry name" value="CYSTEINYL-TRNA SYNTHETASE"/>
    <property type="match status" value="1"/>
</dbReference>
<accession>A0A1Z5KH55</accession>
<feature type="domain" description="Cysteinyl-tRNA synthetase class Ia DALR" evidence="14">
    <location>
        <begin position="402"/>
        <end position="472"/>
    </location>
</feature>
<dbReference type="GO" id="GO:0005524">
    <property type="term" value="F:ATP binding"/>
    <property type="evidence" value="ECO:0007669"/>
    <property type="project" value="UniProtKB-KW"/>
</dbReference>
<reference evidence="15 16" key="1">
    <citation type="journal article" date="2015" name="Plant Cell">
        <title>Oil accumulation by the oleaginous diatom Fistulifera solaris as revealed by the genome and transcriptome.</title>
        <authorList>
            <person name="Tanaka T."/>
            <person name="Maeda Y."/>
            <person name="Veluchamy A."/>
            <person name="Tanaka M."/>
            <person name="Abida H."/>
            <person name="Marechal E."/>
            <person name="Bowler C."/>
            <person name="Muto M."/>
            <person name="Sunaga Y."/>
            <person name="Tanaka M."/>
            <person name="Yoshino T."/>
            <person name="Taniguchi T."/>
            <person name="Fukuda Y."/>
            <person name="Nemoto M."/>
            <person name="Matsumoto M."/>
            <person name="Wong P.S."/>
            <person name="Aburatani S."/>
            <person name="Fujibuchi W."/>
        </authorList>
    </citation>
    <scope>NUCLEOTIDE SEQUENCE [LARGE SCALE GENOMIC DNA]</scope>
    <source>
        <strain evidence="15 16">JPCC DA0580</strain>
    </source>
</reference>
<dbReference type="CDD" id="cd00672">
    <property type="entry name" value="CysRS_core"/>
    <property type="match status" value="1"/>
</dbReference>
<dbReference type="SUPFAM" id="SSF47323">
    <property type="entry name" value="Anticodon-binding domain of a subclass of class I aminoacyl-tRNA synthetases"/>
    <property type="match status" value="1"/>
</dbReference>
<dbReference type="OrthoDB" id="438179at2759"/>
<evidence type="ECO:0000256" key="10">
    <source>
        <dbReference type="ARBA" id="ARBA00023146"/>
    </source>
</evidence>
<dbReference type="EC" id="6.1.1.16" evidence="3"/>
<dbReference type="AlphaFoldDB" id="A0A1Z5KH55"/>
<keyword evidence="8" id="KW-0067">ATP-binding</keyword>
<dbReference type="PANTHER" id="PTHR10890:SF25">
    <property type="entry name" value="CYSTEINE--TRNA LIGASE, CHLOROPLASTIC_MITOCHONDRIAL"/>
    <property type="match status" value="1"/>
</dbReference>
<keyword evidence="6" id="KW-0547">Nucleotide-binding</keyword>
<dbReference type="GO" id="GO:0005737">
    <property type="term" value="C:cytoplasm"/>
    <property type="evidence" value="ECO:0007669"/>
    <property type="project" value="InterPro"/>
</dbReference>
<name>A0A1Z5KH55_FISSO</name>
<evidence type="ECO:0000256" key="6">
    <source>
        <dbReference type="ARBA" id="ARBA00022741"/>
    </source>
</evidence>